<dbReference type="Proteomes" id="UP000094578">
    <property type="component" value="Unassembled WGS sequence"/>
</dbReference>
<evidence type="ECO:0000256" key="5">
    <source>
        <dbReference type="HAMAP-Rule" id="MF_01114"/>
    </source>
</evidence>
<name>A0A1E3L463_9BACL</name>
<comment type="subcellular location">
    <subcellularLocation>
        <location evidence="1 5">Cytoplasm</location>
    </subcellularLocation>
</comment>
<dbReference type="InterPro" id="IPR003783">
    <property type="entry name" value="Regulatory_RecX"/>
</dbReference>
<dbReference type="GO" id="GO:0006282">
    <property type="term" value="P:regulation of DNA repair"/>
    <property type="evidence" value="ECO:0007669"/>
    <property type="project" value="UniProtKB-UniRule"/>
</dbReference>
<dbReference type="AlphaFoldDB" id="A0A1E3L463"/>
<dbReference type="Pfam" id="PF21982">
    <property type="entry name" value="RecX_HTH1"/>
    <property type="match status" value="1"/>
</dbReference>
<organism evidence="10 11">
    <name type="scientific">Paenibacillus nuruki</name>
    <dbReference type="NCBI Taxonomy" id="1886670"/>
    <lineage>
        <taxon>Bacteria</taxon>
        <taxon>Bacillati</taxon>
        <taxon>Bacillota</taxon>
        <taxon>Bacilli</taxon>
        <taxon>Bacillales</taxon>
        <taxon>Paenibacillaceae</taxon>
        <taxon>Paenibacillus</taxon>
    </lineage>
</organism>
<feature type="region of interest" description="Disordered" evidence="6">
    <location>
        <begin position="1"/>
        <end position="25"/>
    </location>
</feature>
<reference evidence="10 11" key="1">
    <citation type="submission" date="2016-08" db="EMBL/GenBank/DDBJ databases">
        <title>Genome sequencing of Paenibacillus sp. TI45-13ar, isolated from Korean traditional nuruk.</title>
        <authorList>
            <person name="Kim S.-J."/>
        </authorList>
    </citation>
    <scope>NUCLEOTIDE SEQUENCE [LARGE SCALE GENOMIC DNA]</scope>
    <source>
        <strain evidence="10 11">TI45-13ar</strain>
    </source>
</reference>
<evidence type="ECO:0000256" key="4">
    <source>
        <dbReference type="ARBA" id="ARBA00022490"/>
    </source>
</evidence>
<evidence type="ECO:0000313" key="11">
    <source>
        <dbReference type="Proteomes" id="UP000094578"/>
    </source>
</evidence>
<comment type="caution">
    <text evidence="10">The sequence shown here is derived from an EMBL/GenBank/DDBJ whole genome shotgun (WGS) entry which is preliminary data.</text>
</comment>
<dbReference type="RefSeq" id="WP_083243443.1">
    <property type="nucleotide sequence ID" value="NZ_MDER01000035.1"/>
</dbReference>
<evidence type="ECO:0000313" key="10">
    <source>
        <dbReference type="EMBL" id="ODP28599.1"/>
    </source>
</evidence>
<feature type="domain" description="RecX second three-helical" evidence="7">
    <location>
        <begin position="150"/>
        <end position="191"/>
    </location>
</feature>
<dbReference type="InterPro" id="IPR053926">
    <property type="entry name" value="RecX_HTH_1st"/>
</dbReference>
<accession>A0A1E3L463</accession>
<dbReference type="InterPro" id="IPR053924">
    <property type="entry name" value="RecX_HTH_2nd"/>
</dbReference>
<evidence type="ECO:0000259" key="8">
    <source>
        <dbReference type="Pfam" id="PF21981"/>
    </source>
</evidence>
<protein>
    <recommendedName>
        <fullName evidence="3 5">Regulatory protein RecX</fullName>
    </recommendedName>
</protein>
<feature type="domain" description="RecX third three-helical" evidence="8">
    <location>
        <begin position="198"/>
        <end position="243"/>
    </location>
</feature>
<dbReference type="Pfam" id="PF02631">
    <property type="entry name" value="RecX_HTH2"/>
    <property type="match status" value="1"/>
</dbReference>
<gene>
    <name evidence="5" type="primary">recX</name>
    <name evidence="10" type="ORF">PTI45_01894</name>
</gene>
<dbReference type="EMBL" id="MDER01000035">
    <property type="protein sequence ID" value="ODP28599.1"/>
    <property type="molecule type" value="Genomic_DNA"/>
</dbReference>
<comment type="function">
    <text evidence="5">Modulates RecA activity.</text>
</comment>
<evidence type="ECO:0000259" key="7">
    <source>
        <dbReference type="Pfam" id="PF02631"/>
    </source>
</evidence>
<comment type="similarity">
    <text evidence="2 5">Belongs to the RecX family.</text>
</comment>
<evidence type="ECO:0000259" key="9">
    <source>
        <dbReference type="Pfam" id="PF21982"/>
    </source>
</evidence>
<evidence type="ECO:0000256" key="3">
    <source>
        <dbReference type="ARBA" id="ARBA00018111"/>
    </source>
</evidence>
<proteinExistence type="inferred from homology"/>
<dbReference type="PANTHER" id="PTHR33602:SF1">
    <property type="entry name" value="REGULATORY PROTEIN RECX FAMILY PROTEIN"/>
    <property type="match status" value="1"/>
</dbReference>
<dbReference type="InterPro" id="IPR036388">
    <property type="entry name" value="WH-like_DNA-bd_sf"/>
</dbReference>
<evidence type="ECO:0000256" key="1">
    <source>
        <dbReference type="ARBA" id="ARBA00004496"/>
    </source>
</evidence>
<evidence type="ECO:0000256" key="6">
    <source>
        <dbReference type="SAM" id="MobiDB-lite"/>
    </source>
</evidence>
<dbReference type="STRING" id="1886670.PTI45_01894"/>
<keyword evidence="11" id="KW-1185">Reference proteome</keyword>
<dbReference type="Gene3D" id="1.10.10.10">
    <property type="entry name" value="Winged helix-like DNA-binding domain superfamily/Winged helix DNA-binding domain"/>
    <property type="match status" value="3"/>
</dbReference>
<dbReference type="GO" id="GO:0005737">
    <property type="term" value="C:cytoplasm"/>
    <property type="evidence" value="ECO:0007669"/>
    <property type="project" value="UniProtKB-SubCell"/>
</dbReference>
<keyword evidence="4 5" id="KW-0963">Cytoplasm</keyword>
<dbReference type="InterPro" id="IPR053925">
    <property type="entry name" value="RecX_HTH_3rd"/>
</dbReference>
<sequence>MADYRRYAKKPSNTNTTSEPEADEEWDIYADEGERLDGFPDEGEVEITAVTPLRKPRHHYKLTFGELNLMVHEDVMIKYRLLKGMSFSKEELENIVIANERQTAYAEALNYLSRKARTRTEIARKLKEKEIHPEIIETTLVRLQQEKLIDDELYAQQWAKQRVNSQKKGKVWIRQELRQKGVNKENIEQALEEIDPNDEIASATILAEKKWKSTSGEVFDKKRKTMAFLMRRGYSSDIVRKALDAVQQKPEDDWE</sequence>
<evidence type="ECO:0000256" key="2">
    <source>
        <dbReference type="ARBA" id="ARBA00009695"/>
    </source>
</evidence>
<feature type="domain" description="RecX first three-helical" evidence="9">
    <location>
        <begin position="104"/>
        <end position="143"/>
    </location>
</feature>
<dbReference type="HAMAP" id="MF_01114">
    <property type="entry name" value="RecX"/>
    <property type="match status" value="1"/>
</dbReference>
<dbReference type="Pfam" id="PF21981">
    <property type="entry name" value="RecX_HTH3"/>
    <property type="match status" value="1"/>
</dbReference>
<dbReference type="PANTHER" id="PTHR33602">
    <property type="entry name" value="REGULATORY PROTEIN RECX FAMILY PROTEIN"/>
    <property type="match status" value="1"/>
</dbReference>